<dbReference type="Pfam" id="PF10383">
    <property type="entry name" value="Clr2"/>
    <property type="match status" value="1"/>
</dbReference>
<accession>A0A084B076</accession>
<gene>
    <name evidence="4" type="ORF">S7711_00794</name>
</gene>
<dbReference type="PANTHER" id="PTHR38046">
    <property type="entry name" value="CRYPTIC LOCI REGULATOR 2"/>
    <property type="match status" value="1"/>
</dbReference>
<evidence type="ECO:0000313" key="5">
    <source>
        <dbReference type="Proteomes" id="UP000028045"/>
    </source>
</evidence>
<dbReference type="GO" id="GO:0031934">
    <property type="term" value="C:mating-type region heterochromatin"/>
    <property type="evidence" value="ECO:0007669"/>
    <property type="project" value="TreeGrafter"/>
</dbReference>
<dbReference type="Pfam" id="PF16761">
    <property type="entry name" value="Clr2_transil"/>
    <property type="match status" value="1"/>
</dbReference>
<feature type="region of interest" description="Disordered" evidence="1">
    <location>
        <begin position="173"/>
        <end position="257"/>
    </location>
</feature>
<feature type="compositionally biased region" description="Low complexity" evidence="1">
    <location>
        <begin position="191"/>
        <end position="223"/>
    </location>
</feature>
<proteinExistence type="predicted"/>
<evidence type="ECO:0000256" key="1">
    <source>
        <dbReference type="SAM" id="MobiDB-lite"/>
    </source>
</evidence>
<keyword evidence="5" id="KW-1185">Reference proteome</keyword>
<dbReference type="Proteomes" id="UP000028045">
    <property type="component" value="Unassembled WGS sequence"/>
</dbReference>
<reference evidence="4 5" key="1">
    <citation type="journal article" date="2014" name="BMC Genomics">
        <title>Comparative genome sequencing reveals chemotype-specific gene clusters in the toxigenic black mold Stachybotrys.</title>
        <authorList>
            <person name="Semeiks J."/>
            <person name="Borek D."/>
            <person name="Otwinowski Z."/>
            <person name="Grishin N.V."/>
        </authorList>
    </citation>
    <scope>NUCLEOTIDE SEQUENCE [LARGE SCALE GENOMIC DNA]</scope>
    <source>
        <strain evidence="5">CBS 109288 / IBT 7711</strain>
    </source>
</reference>
<dbReference type="GO" id="GO:0070824">
    <property type="term" value="C:SHREC complex"/>
    <property type="evidence" value="ECO:0007669"/>
    <property type="project" value="InterPro"/>
</dbReference>
<dbReference type="InterPro" id="IPR038986">
    <property type="entry name" value="Clr2"/>
</dbReference>
<dbReference type="PANTHER" id="PTHR38046:SF1">
    <property type="entry name" value="CRYPTIC LOCI REGULATOR 2"/>
    <property type="match status" value="1"/>
</dbReference>
<organism evidence="4 5">
    <name type="scientific">Stachybotrys chartarum (strain CBS 109288 / IBT 7711)</name>
    <name type="common">Toxic black mold</name>
    <name type="synonym">Stilbospora chartarum</name>
    <dbReference type="NCBI Taxonomy" id="1280523"/>
    <lineage>
        <taxon>Eukaryota</taxon>
        <taxon>Fungi</taxon>
        <taxon>Dikarya</taxon>
        <taxon>Ascomycota</taxon>
        <taxon>Pezizomycotina</taxon>
        <taxon>Sordariomycetes</taxon>
        <taxon>Hypocreomycetidae</taxon>
        <taxon>Hypocreales</taxon>
        <taxon>Stachybotryaceae</taxon>
        <taxon>Stachybotrys</taxon>
    </lineage>
</organism>
<evidence type="ECO:0000259" key="2">
    <source>
        <dbReference type="Pfam" id="PF10383"/>
    </source>
</evidence>
<protein>
    <recommendedName>
        <fullName evidence="6">Cryptic loci regulator 2 N-terminal domain-containing protein</fullName>
    </recommendedName>
</protein>
<sequence length="584" mass="64919">MADTKEFDVVRVARSDGADTGPGYWPISTAPSSAAVKKAVKDPADRPTRAKPQMVRLAEDDPRFVEWRVKLGILLKQELSPSPDEGHAWYVQFPRGYWLYEKSKHLWVSGYPIKARLFKSPQEFGLHLIWLLSASMDYKDCCCVHCNTPTVNKPPTLTDDAQSPAMNEYHPVADKTPFKVTPVPLPTIPGQPQQPMLQQQPMPQQQPQNQTPNVQPQPTAQVPSQAPPLAKAPPQIQPKPETKTPPQFSSPPTRWTLQSPPLFRIGELVWYQNGPTWRLGVIAAQSSAGHEVLPIGHAMIPQPNVAKLDRDMRPFLAFSVPPVTLPELKDKTFDEIPWEALFQATANDPGRRDVLTLDASKMAASKTDYSFSLWSPATGDPNSKTTAYYGCFLGAERIGTGDCLRLRALPADFGIPGDSAILGLQWILTSKDHPGAVFFRGHVYVPIGPDATAVMATPEENLPPALREECKWRMQVNAAQATRWRLVKENVAIKEQYIRGRFYPTHRLMPILNPAGFQNAVAQRQISNQYAQLNTRMDGTSSYTGQRKNRLETLGHAVSRNASLSFEAFVREEPLSSAAPGMQT</sequence>
<feature type="domain" description="Cryptic loci regulator 2 C-terminal" evidence="2">
    <location>
        <begin position="388"/>
        <end position="504"/>
    </location>
</feature>
<dbReference type="GO" id="GO:0030466">
    <property type="term" value="P:silent mating-type cassette heterochromatin formation"/>
    <property type="evidence" value="ECO:0007669"/>
    <property type="project" value="TreeGrafter"/>
</dbReference>
<dbReference type="AlphaFoldDB" id="A0A084B076"/>
<feature type="compositionally biased region" description="Polar residues" evidence="1">
    <location>
        <begin position="244"/>
        <end position="257"/>
    </location>
</feature>
<evidence type="ECO:0000313" key="4">
    <source>
        <dbReference type="EMBL" id="KEY70955.1"/>
    </source>
</evidence>
<dbReference type="InterPro" id="IPR018839">
    <property type="entry name" value="Tscrpt-silencing_Clr2_C"/>
</dbReference>
<dbReference type="OrthoDB" id="2421327at2759"/>
<name>A0A084B076_STACB</name>
<dbReference type="HOGENOM" id="CLU_029547_0_0_1"/>
<evidence type="ECO:0000259" key="3">
    <source>
        <dbReference type="Pfam" id="PF16761"/>
    </source>
</evidence>
<evidence type="ECO:0008006" key="6">
    <source>
        <dbReference type="Google" id="ProtNLM"/>
    </source>
</evidence>
<dbReference type="EMBL" id="KL648402">
    <property type="protein sequence ID" value="KEY70955.1"/>
    <property type="molecule type" value="Genomic_DNA"/>
</dbReference>
<feature type="domain" description="Cryptic loci regulator 2 N-terminal" evidence="3">
    <location>
        <begin position="92"/>
        <end position="146"/>
    </location>
</feature>
<dbReference type="GO" id="GO:0033553">
    <property type="term" value="C:rDNA heterochromatin"/>
    <property type="evidence" value="ECO:0007669"/>
    <property type="project" value="TreeGrafter"/>
</dbReference>
<dbReference type="InterPro" id="IPR031915">
    <property type="entry name" value="Clr2_N"/>
</dbReference>